<geneLocation type="plasmid" evidence="2">
    <name>p-HB236076</name>
</geneLocation>
<dbReference type="Gene3D" id="3.20.20.370">
    <property type="entry name" value="Glycoside hydrolase/deacetylase"/>
    <property type="match status" value="1"/>
</dbReference>
<dbReference type="EMBL" id="CP162602">
    <property type="protein sequence ID" value="XDK26685.1"/>
    <property type="molecule type" value="Genomic_DNA"/>
</dbReference>
<accession>A0AB39HKB4</accession>
<dbReference type="GO" id="GO:0005524">
    <property type="term" value="F:ATP binding"/>
    <property type="evidence" value="ECO:0007669"/>
    <property type="project" value="UniProtKB-KW"/>
</dbReference>
<reference evidence="2" key="1">
    <citation type="submission" date="2024-07" db="EMBL/GenBank/DDBJ databases">
        <title>Genome Analysis of a Potential Novel Vibrio Species Secreting pH- and Thermo-stable Alginate Lyase and its Application in Producing Alginate Oligosaccharides.</title>
        <authorList>
            <person name="Huang H."/>
            <person name="Bao K."/>
        </authorList>
    </citation>
    <scope>NUCLEOTIDE SEQUENCE</scope>
    <source>
        <strain evidence="2">HB236076</strain>
        <plasmid evidence="2">p-HB236076</plasmid>
    </source>
</reference>
<sequence length="240" mass="26509">MPDQNITINCAVGESFSVWDKGFDEVIFPNIDLANIACGFHASDPATMARTIQRAAQHKVKIGAYPSFQDRVNFGLQSQTLPLEDITQLILYQVGALQTQCQYFGQRLHHIRPQGALFEQMMAEDDVMRAICMASASLGLPLMVAASQDNERSLAIADDYDVPLLFNIEVDKPHPATSASARKLDSHNIIAQVTHLIDFGQWYQGSNQELAIEADTLSLSVDCAQDALLIYQLRQIIDGA</sequence>
<dbReference type="GO" id="GO:0005975">
    <property type="term" value="P:carbohydrate metabolic process"/>
    <property type="evidence" value="ECO:0007669"/>
    <property type="project" value="InterPro"/>
</dbReference>
<keyword evidence="1" id="KW-0547">Nucleotide-binding</keyword>
<organism evidence="2">
    <name type="scientific">Vibrio sp. HB236076</name>
    <dbReference type="NCBI Taxonomy" id="3232307"/>
    <lineage>
        <taxon>Bacteria</taxon>
        <taxon>Pseudomonadati</taxon>
        <taxon>Pseudomonadota</taxon>
        <taxon>Gammaproteobacteria</taxon>
        <taxon>Vibrionales</taxon>
        <taxon>Vibrionaceae</taxon>
        <taxon>Vibrio</taxon>
    </lineage>
</organism>
<dbReference type="InterPro" id="IPR005501">
    <property type="entry name" value="LamB/YcsF/PxpA-like"/>
</dbReference>
<dbReference type="RefSeq" id="WP_306099598.1">
    <property type="nucleotide sequence ID" value="NZ_CP162602.1"/>
</dbReference>
<evidence type="ECO:0000313" key="2">
    <source>
        <dbReference type="EMBL" id="XDK26685.1"/>
    </source>
</evidence>
<dbReference type="PANTHER" id="PTHR30292:SF0">
    <property type="entry name" value="5-OXOPROLINASE SUBUNIT A"/>
    <property type="match status" value="1"/>
</dbReference>
<dbReference type="Pfam" id="PF03746">
    <property type="entry name" value="LamB_YcsF"/>
    <property type="match status" value="1"/>
</dbReference>
<dbReference type="KEGG" id="vih:AB0763_16790"/>
<dbReference type="InterPro" id="IPR011330">
    <property type="entry name" value="Glyco_hydro/deAcase_b/a-brl"/>
</dbReference>
<evidence type="ECO:0000256" key="1">
    <source>
        <dbReference type="ARBA" id="ARBA00022741"/>
    </source>
</evidence>
<proteinExistence type="predicted"/>
<dbReference type="PANTHER" id="PTHR30292">
    <property type="entry name" value="UNCHARACTERIZED PROTEIN YBGL-RELATED"/>
    <property type="match status" value="1"/>
</dbReference>
<dbReference type="AlphaFoldDB" id="A0AB39HKB4"/>
<protein>
    <submittedName>
        <fullName evidence="2">LamB/YcsF family protein</fullName>
    </submittedName>
</protein>
<name>A0AB39HKB4_9VIBR</name>
<gene>
    <name evidence="2" type="ORF">AB0763_16790</name>
</gene>
<keyword evidence="2" id="KW-0614">Plasmid</keyword>
<dbReference type="SUPFAM" id="SSF88713">
    <property type="entry name" value="Glycoside hydrolase/deacetylase"/>
    <property type="match status" value="1"/>
</dbReference>